<name>A0AAV4VWA1_9ARAC</name>
<proteinExistence type="predicted"/>
<organism evidence="1 2">
    <name type="scientific">Caerostris darwini</name>
    <dbReference type="NCBI Taxonomy" id="1538125"/>
    <lineage>
        <taxon>Eukaryota</taxon>
        <taxon>Metazoa</taxon>
        <taxon>Ecdysozoa</taxon>
        <taxon>Arthropoda</taxon>
        <taxon>Chelicerata</taxon>
        <taxon>Arachnida</taxon>
        <taxon>Araneae</taxon>
        <taxon>Araneomorphae</taxon>
        <taxon>Entelegynae</taxon>
        <taxon>Araneoidea</taxon>
        <taxon>Araneidae</taxon>
        <taxon>Caerostris</taxon>
    </lineage>
</organism>
<evidence type="ECO:0000313" key="2">
    <source>
        <dbReference type="Proteomes" id="UP001054837"/>
    </source>
</evidence>
<accession>A0AAV4VWA1</accession>
<comment type="caution">
    <text evidence="1">The sequence shown here is derived from an EMBL/GenBank/DDBJ whole genome shotgun (WGS) entry which is preliminary data.</text>
</comment>
<reference evidence="1 2" key="1">
    <citation type="submission" date="2021-06" db="EMBL/GenBank/DDBJ databases">
        <title>Caerostris darwini draft genome.</title>
        <authorList>
            <person name="Kono N."/>
            <person name="Arakawa K."/>
        </authorList>
    </citation>
    <scope>NUCLEOTIDE SEQUENCE [LARGE SCALE GENOMIC DNA]</scope>
</reference>
<evidence type="ECO:0000313" key="1">
    <source>
        <dbReference type="EMBL" id="GIY74056.1"/>
    </source>
</evidence>
<dbReference type="EMBL" id="BPLQ01013689">
    <property type="protein sequence ID" value="GIY74056.1"/>
    <property type="molecule type" value="Genomic_DNA"/>
</dbReference>
<gene>
    <name evidence="1" type="ORF">CDAR_81561</name>
</gene>
<dbReference type="AlphaFoldDB" id="A0AAV4VWA1"/>
<keyword evidence="2" id="KW-1185">Reference proteome</keyword>
<protein>
    <submittedName>
        <fullName evidence="1">Uncharacterized protein</fullName>
    </submittedName>
</protein>
<dbReference type="Proteomes" id="UP001054837">
    <property type="component" value="Unassembled WGS sequence"/>
</dbReference>
<sequence length="203" mass="23007">MLVDYIYEKDAFLEKASFTFPQSDRISITVGNITGKSTMFYAPVVYLFGDFDRFYNLRQSSPVISVTRGVTIGDDNRCLAMANLARKLKSQHRNSTTDRSMSTNTDNIHSMNCNKTHVNKHALISAVINNDIEMQKPPVIHVKTTVIQQSQVPNDVVILPWIDGRLQVVDHEVKLTGWISFNINVGNIEQKIPKVGRHCHCFN</sequence>